<organism evidence="1 2">
    <name type="scientific">Anopheles atroparvus</name>
    <name type="common">European mosquito</name>
    <dbReference type="NCBI Taxonomy" id="41427"/>
    <lineage>
        <taxon>Eukaryota</taxon>
        <taxon>Metazoa</taxon>
        <taxon>Ecdysozoa</taxon>
        <taxon>Arthropoda</taxon>
        <taxon>Hexapoda</taxon>
        <taxon>Insecta</taxon>
        <taxon>Pterygota</taxon>
        <taxon>Neoptera</taxon>
        <taxon>Endopterygota</taxon>
        <taxon>Diptera</taxon>
        <taxon>Nematocera</taxon>
        <taxon>Culicoidea</taxon>
        <taxon>Culicidae</taxon>
        <taxon>Anophelinae</taxon>
        <taxon>Anopheles</taxon>
    </lineage>
</organism>
<evidence type="ECO:0000313" key="2">
    <source>
        <dbReference type="Proteomes" id="UP000075880"/>
    </source>
</evidence>
<sequence>MLLFYKPPMKVVSSACKLKEHLSKSQDFLPGKRNAKCERHVINFGCKELNHTRECCRLSPGTVLHGGTFNRSGPQRARTRMLFEIQEAKTTTVALDGNVPRPNLEPRRSRAMAAASAAPKPSENDRNVGTTTAGMFMILY</sequence>
<name>A0AAG5CQ17_ANOAO</name>
<protein>
    <submittedName>
        <fullName evidence="1">Uncharacterized protein</fullName>
    </submittedName>
</protein>
<dbReference type="Proteomes" id="UP000075880">
    <property type="component" value="Unassembled WGS sequence"/>
</dbReference>
<dbReference type="EnsemblMetazoa" id="ENSAATROPT000985">
    <property type="protein sequence ID" value="ENSAATROPP000940"/>
    <property type="gene ID" value="ENSAATROPG000783"/>
</dbReference>
<accession>A0AAG5CQ17</accession>
<dbReference type="AlphaFoldDB" id="A0AAG5CQ17"/>
<proteinExistence type="predicted"/>
<evidence type="ECO:0000313" key="1">
    <source>
        <dbReference type="EnsemblMetazoa" id="ENSAATROPP000940"/>
    </source>
</evidence>
<reference evidence="1" key="1">
    <citation type="submission" date="2024-04" db="UniProtKB">
        <authorList>
            <consortium name="EnsemblMetazoa"/>
        </authorList>
    </citation>
    <scope>IDENTIFICATION</scope>
    <source>
        <strain evidence="1">EBRO</strain>
    </source>
</reference>
<keyword evidence="2" id="KW-1185">Reference proteome</keyword>